<dbReference type="InterPro" id="IPR026838">
    <property type="entry name" value="YheC/D"/>
</dbReference>
<sequence>MPQYVGSKWRKTAALLHSTQFNKIIPKTVRFNRLQLKSMLQKFSMVYVKPDMGSHGKGVMKVEHSNGQYRFQLGEHPRTFRTYEALYDAIRKETKGRSYLVQRGVHLLTHKGRRFDLRVMVQWSPRRVWETTGIIGRVSAPRKIITNYHGGGKLTPVRKLLGGYLAKQAVEKKIASLERMGVRAGQAMRRKFPRVCEIGVDVGMDRTMTPWVLEVNTAPDPYIFRKLSDPSIFKKIRRYAKAYGRLK</sequence>
<dbReference type="OrthoDB" id="7869153at2"/>
<proteinExistence type="predicted"/>
<dbReference type="KEGG" id="cohn:KCTCHS21_18160"/>
<dbReference type="RefSeq" id="WP_130606935.1">
    <property type="nucleotide sequence ID" value="NZ_AP019400.1"/>
</dbReference>
<accession>A0A3T1D2T1</accession>
<reference evidence="1 2" key="1">
    <citation type="submission" date="2019-01" db="EMBL/GenBank/DDBJ databases">
        <title>Complete genome sequence of Cohnella hallensis HS21 isolated from Korean fir (Abies koreana) rhizospheric soil.</title>
        <authorList>
            <person name="Jiang L."/>
            <person name="Kang S.W."/>
            <person name="Kim S."/>
            <person name="Jung J."/>
            <person name="Kim C.Y."/>
            <person name="Kim D.H."/>
            <person name="Kim S.W."/>
            <person name="Lee J."/>
        </authorList>
    </citation>
    <scope>NUCLEOTIDE SEQUENCE [LARGE SCALE GENOMIC DNA]</scope>
    <source>
        <strain evidence="1 2">HS21</strain>
    </source>
</reference>
<dbReference type="Pfam" id="PF14398">
    <property type="entry name" value="ATPgrasp_YheCD"/>
    <property type="match status" value="1"/>
</dbReference>
<dbReference type="Gene3D" id="3.30.470.20">
    <property type="entry name" value="ATP-grasp fold, B domain"/>
    <property type="match status" value="1"/>
</dbReference>
<dbReference type="SUPFAM" id="SSF56059">
    <property type="entry name" value="Glutathione synthetase ATP-binding domain-like"/>
    <property type="match status" value="1"/>
</dbReference>
<protein>
    <recommendedName>
        <fullName evidence="3">YheC/YheD family protein</fullName>
    </recommendedName>
</protein>
<gene>
    <name evidence="1" type="ORF">KCTCHS21_18160</name>
</gene>
<evidence type="ECO:0000313" key="1">
    <source>
        <dbReference type="EMBL" id="BBI32417.1"/>
    </source>
</evidence>
<evidence type="ECO:0008006" key="3">
    <source>
        <dbReference type="Google" id="ProtNLM"/>
    </source>
</evidence>
<keyword evidence="2" id="KW-1185">Reference proteome</keyword>
<dbReference type="EMBL" id="AP019400">
    <property type="protein sequence ID" value="BBI32417.1"/>
    <property type="molecule type" value="Genomic_DNA"/>
</dbReference>
<organism evidence="1 2">
    <name type="scientific">Cohnella abietis</name>
    <dbReference type="NCBI Taxonomy" id="2507935"/>
    <lineage>
        <taxon>Bacteria</taxon>
        <taxon>Bacillati</taxon>
        <taxon>Bacillota</taxon>
        <taxon>Bacilli</taxon>
        <taxon>Bacillales</taxon>
        <taxon>Paenibacillaceae</taxon>
        <taxon>Cohnella</taxon>
    </lineage>
</organism>
<evidence type="ECO:0000313" key="2">
    <source>
        <dbReference type="Proteomes" id="UP000289856"/>
    </source>
</evidence>
<dbReference type="Proteomes" id="UP000289856">
    <property type="component" value="Chromosome"/>
</dbReference>
<name>A0A3T1D2T1_9BACL</name>
<dbReference type="AlphaFoldDB" id="A0A3T1D2T1"/>